<dbReference type="PROSITE" id="PS00036">
    <property type="entry name" value="BZIP_BASIC"/>
    <property type="match status" value="1"/>
</dbReference>
<keyword evidence="3" id="KW-0238">DNA-binding</keyword>
<accession>A0A6A6EI56</accession>
<organism evidence="8 9">
    <name type="scientific">Zopfia rhizophila CBS 207.26</name>
    <dbReference type="NCBI Taxonomy" id="1314779"/>
    <lineage>
        <taxon>Eukaryota</taxon>
        <taxon>Fungi</taxon>
        <taxon>Dikarya</taxon>
        <taxon>Ascomycota</taxon>
        <taxon>Pezizomycotina</taxon>
        <taxon>Dothideomycetes</taxon>
        <taxon>Dothideomycetes incertae sedis</taxon>
        <taxon>Zopfiaceae</taxon>
        <taxon>Zopfia</taxon>
    </lineage>
</organism>
<dbReference type="PROSITE" id="PS50217">
    <property type="entry name" value="BZIP"/>
    <property type="match status" value="1"/>
</dbReference>
<feature type="non-terminal residue" evidence="8">
    <location>
        <position position="1"/>
    </location>
</feature>
<dbReference type="SUPFAM" id="SSF57959">
    <property type="entry name" value="Leucine zipper domain"/>
    <property type="match status" value="1"/>
</dbReference>
<dbReference type="EMBL" id="ML994616">
    <property type="protein sequence ID" value="KAF2191747.1"/>
    <property type="molecule type" value="Genomic_DNA"/>
</dbReference>
<dbReference type="InterPro" id="IPR002112">
    <property type="entry name" value="Leuzip_Jun"/>
</dbReference>
<evidence type="ECO:0000259" key="7">
    <source>
        <dbReference type="PROSITE" id="PS50217"/>
    </source>
</evidence>
<dbReference type="InterPro" id="IPR004827">
    <property type="entry name" value="bZIP"/>
</dbReference>
<dbReference type="Proteomes" id="UP000800200">
    <property type="component" value="Unassembled WGS sequence"/>
</dbReference>
<evidence type="ECO:0000256" key="5">
    <source>
        <dbReference type="ARBA" id="ARBA00023242"/>
    </source>
</evidence>
<reference evidence="8" key="1">
    <citation type="journal article" date="2020" name="Stud. Mycol.">
        <title>101 Dothideomycetes genomes: a test case for predicting lifestyles and emergence of pathogens.</title>
        <authorList>
            <person name="Haridas S."/>
            <person name="Albert R."/>
            <person name="Binder M."/>
            <person name="Bloem J."/>
            <person name="Labutti K."/>
            <person name="Salamov A."/>
            <person name="Andreopoulos B."/>
            <person name="Baker S."/>
            <person name="Barry K."/>
            <person name="Bills G."/>
            <person name="Bluhm B."/>
            <person name="Cannon C."/>
            <person name="Castanera R."/>
            <person name="Culley D."/>
            <person name="Daum C."/>
            <person name="Ezra D."/>
            <person name="Gonzalez J."/>
            <person name="Henrissat B."/>
            <person name="Kuo A."/>
            <person name="Liang C."/>
            <person name="Lipzen A."/>
            <person name="Lutzoni F."/>
            <person name="Magnuson J."/>
            <person name="Mondo S."/>
            <person name="Nolan M."/>
            <person name="Ohm R."/>
            <person name="Pangilinan J."/>
            <person name="Park H.-J."/>
            <person name="Ramirez L."/>
            <person name="Alfaro M."/>
            <person name="Sun H."/>
            <person name="Tritt A."/>
            <person name="Yoshinaga Y."/>
            <person name="Zwiers L.-H."/>
            <person name="Turgeon B."/>
            <person name="Goodwin S."/>
            <person name="Spatafora J."/>
            <person name="Crous P."/>
            <person name="Grigoriev I."/>
        </authorList>
    </citation>
    <scope>NUCLEOTIDE SEQUENCE</scope>
    <source>
        <strain evidence="8">CBS 207.26</strain>
    </source>
</reference>
<evidence type="ECO:0000256" key="6">
    <source>
        <dbReference type="SAM" id="Coils"/>
    </source>
</evidence>
<keyword evidence="9" id="KW-1185">Reference proteome</keyword>
<evidence type="ECO:0000256" key="2">
    <source>
        <dbReference type="ARBA" id="ARBA00023015"/>
    </source>
</evidence>
<evidence type="ECO:0000256" key="3">
    <source>
        <dbReference type="ARBA" id="ARBA00023125"/>
    </source>
</evidence>
<feature type="non-terminal residue" evidence="8">
    <location>
        <position position="78"/>
    </location>
</feature>
<dbReference type="GO" id="GO:0005634">
    <property type="term" value="C:nucleus"/>
    <property type="evidence" value="ECO:0007669"/>
    <property type="project" value="UniProtKB-SubCell"/>
</dbReference>
<dbReference type="PANTHER" id="PTHR19304">
    <property type="entry name" value="CYCLIC-AMP RESPONSE ELEMENT BINDING PROTEIN"/>
    <property type="match status" value="1"/>
</dbReference>
<evidence type="ECO:0000313" key="9">
    <source>
        <dbReference type="Proteomes" id="UP000800200"/>
    </source>
</evidence>
<dbReference type="PRINTS" id="PR00043">
    <property type="entry name" value="LEUZIPPRJUN"/>
</dbReference>
<dbReference type="AlphaFoldDB" id="A0A6A6EI56"/>
<dbReference type="CDD" id="cd14687">
    <property type="entry name" value="bZIP_ATF2"/>
    <property type="match status" value="1"/>
</dbReference>
<dbReference type="GO" id="GO:0003677">
    <property type="term" value="F:DNA binding"/>
    <property type="evidence" value="ECO:0007669"/>
    <property type="project" value="UniProtKB-KW"/>
</dbReference>
<evidence type="ECO:0000256" key="1">
    <source>
        <dbReference type="ARBA" id="ARBA00004123"/>
    </source>
</evidence>
<protein>
    <recommendedName>
        <fullName evidence="7">BZIP domain-containing protein</fullName>
    </recommendedName>
</protein>
<feature type="coiled-coil region" evidence="6">
    <location>
        <begin position="26"/>
        <end position="60"/>
    </location>
</feature>
<dbReference type="SMART" id="SM00338">
    <property type="entry name" value="BRLZ"/>
    <property type="match status" value="1"/>
</dbReference>
<feature type="domain" description="BZIP" evidence="7">
    <location>
        <begin position="1"/>
        <end position="64"/>
    </location>
</feature>
<name>A0A6A6EI56_9PEZI</name>
<dbReference type="InterPro" id="IPR051027">
    <property type="entry name" value="bZIP_transcription_factors"/>
</dbReference>
<dbReference type="GO" id="GO:0003700">
    <property type="term" value="F:DNA-binding transcription factor activity"/>
    <property type="evidence" value="ECO:0007669"/>
    <property type="project" value="InterPro"/>
</dbReference>
<proteinExistence type="predicted"/>
<keyword evidence="6" id="KW-0175">Coiled coil</keyword>
<gene>
    <name evidence="8" type="ORF">K469DRAFT_534262</name>
</gene>
<keyword evidence="2" id="KW-0805">Transcription regulation</keyword>
<keyword evidence="4" id="KW-0804">Transcription</keyword>
<comment type="subcellular location">
    <subcellularLocation>
        <location evidence="1">Nucleus</location>
    </subcellularLocation>
</comment>
<sequence length="78" mass="9173">PSNREIYKEKNRVAAQKCRKRQKHYIQDLETRGRKVTTTNKRLKEQVAMLTNELLTLKNEVLNHAACGIEGMDDYLNR</sequence>
<evidence type="ECO:0000313" key="8">
    <source>
        <dbReference type="EMBL" id="KAF2191747.1"/>
    </source>
</evidence>
<dbReference type="Pfam" id="PF00170">
    <property type="entry name" value="bZIP_1"/>
    <property type="match status" value="1"/>
</dbReference>
<keyword evidence="5" id="KW-0539">Nucleus</keyword>
<evidence type="ECO:0000256" key="4">
    <source>
        <dbReference type="ARBA" id="ARBA00023163"/>
    </source>
</evidence>
<dbReference type="Gene3D" id="1.20.5.170">
    <property type="match status" value="1"/>
</dbReference>
<dbReference type="InterPro" id="IPR046347">
    <property type="entry name" value="bZIP_sf"/>
</dbReference>
<dbReference type="OrthoDB" id="295274at2759"/>